<comment type="caution">
    <text evidence="1">The sequence shown here is derived from an EMBL/GenBank/DDBJ whole genome shotgun (WGS) entry which is preliminary data.</text>
</comment>
<organism evidence="1 2">
    <name type="scientific">Plakobranchus ocellatus</name>
    <dbReference type="NCBI Taxonomy" id="259542"/>
    <lineage>
        <taxon>Eukaryota</taxon>
        <taxon>Metazoa</taxon>
        <taxon>Spiralia</taxon>
        <taxon>Lophotrochozoa</taxon>
        <taxon>Mollusca</taxon>
        <taxon>Gastropoda</taxon>
        <taxon>Heterobranchia</taxon>
        <taxon>Euthyneura</taxon>
        <taxon>Panpulmonata</taxon>
        <taxon>Sacoglossa</taxon>
        <taxon>Placobranchoidea</taxon>
        <taxon>Plakobranchidae</taxon>
        <taxon>Plakobranchus</taxon>
    </lineage>
</organism>
<sequence length="107" mass="12218">MPHSSCFTGEHALLHLNLEKVLDEQDPEARFEWTVYVSDYRINVNQKEKTFHDNLLNSYNTRDTAYDETATASLAVVEDDDESSCNDCGCELPKLCGWGSKKTVKVW</sequence>
<proteinExistence type="predicted"/>
<accession>A0AAV4BB63</accession>
<evidence type="ECO:0000313" key="1">
    <source>
        <dbReference type="EMBL" id="GFO17661.1"/>
    </source>
</evidence>
<reference evidence="1 2" key="1">
    <citation type="journal article" date="2021" name="Elife">
        <title>Chloroplast acquisition without the gene transfer in kleptoplastic sea slugs, Plakobranchus ocellatus.</title>
        <authorList>
            <person name="Maeda T."/>
            <person name="Takahashi S."/>
            <person name="Yoshida T."/>
            <person name="Shimamura S."/>
            <person name="Takaki Y."/>
            <person name="Nagai Y."/>
            <person name="Toyoda A."/>
            <person name="Suzuki Y."/>
            <person name="Arimoto A."/>
            <person name="Ishii H."/>
            <person name="Satoh N."/>
            <person name="Nishiyama T."/>
            <person name="Hasebe M."/>
            <person name="Maruyama T."/>
            <person name="Minagawa J."/>
            <person name="Obokata J."/>
            <person name="Shigenobu S."/>
        </authorList>
    </citation>
    <scope>NUCLEOTIDE SEQUENCE [LARGE SCALE GENOMIC DNA]</scope>
</reference>
<dbReference type="Proteomes" id="UP000735302">
    <property type="component" value="Unassembled WGS sequence"/>
</dbReference>
<name>A0AAV4BB63_9GAST</name>
<dbReference type="AlphaFoldDB" id="A0AAV4BB63"/>
<evidence type="ECO:0000313" key="2">
    <source>
        <dbReference type="Proteomes" id="UP000735302"/>
    </source>
</evidence>
<gene>
    <name evidence="1" type="ORF">PoB_004416600</name>
</gene>
<dbReference type="EMBL" id="BLXT01004871">
    <property type="protein sequence ID" value="GFO17661.1"/>
    <property type="molecule type" value="Genomic_DNA"/>
</dbReference>
<keyword evidence="2" id="KW-1185">Reference proteome</keyword>
<protein>
    <submittedName>
        <fullName evidence="1">Uncharacterized protein</fullName>
    </submittedName>
</protein>